<reference evidence="1 2" key="1">
    <citation type="submission" date="2016-10" db="EMBL/GenBank/DDBJ databases">
        <authorList>
            <person name="de Groot N.N."/>
        </authorList>
    </citation>
    <scope>NUCLEOTIDE SEQUENCE [LARGE SCALE GENOMIC DNA]</scope>
    <source>
        <strain evidence="1 2">SR12</strain>
    </source>
</reference>
<keyword evidence="2" id="KW-1185">Reference proteome</keyword>
<sequence>MDLMEEIIAYAEEGFYCSQIMMLLALGEEERTNPDLIRAMTGLNGGMGNSGGICGTLTSGCCVIGYFAGKGEPDELEAPALDQMIGEYVRWFESTVGYPYGGCACCTILEGDARNQLTRCPGILKMAYEKITEILTKSGVV</sequence>
<dbReference type="STRING" id="81409.SAMN04515656_10830"/>
<dbReference type="OrthoDB" id="163426at2"/>
<dbReference type="EMBL" id="FNRK01000008">
    <property type="protein sequence ID" value="SEA34175.1"/>
    <property type="molecule type" value="Genomic_DNA"/>
</dbReference>
<evidence type="ECO:0000313" key="2">
    <source>
        <dbReference type="Proteomes" id="UP000199394"/>
    </source>
</evidence>
<dbReference type="AlphaFoldDB" id="A0A1H4ADU8"/>
<dbReference type="Proteomes" id="UP000199394">
    <property type="component" value="Unassembled WGS sequence"/>
</dbReference>
<dbReference type="Pfam" id="PF09719">
    <property type="entry name" value="C_GCAxxG_C_C"/>
    <property type="match status" value="1"/>
</dbReference>
<gene>
    <name evidence="1" type="ORF">SAMN04515656_10830</name>
</gene>
<name>A0A1H4ADU8_9FIRM</name>
<protein>
    <submittedName>
        <fullName evidence="1">C_GCAxxG_C_C family probable redox protein</fullName>
    </submittedName>
</protein>
<organism evidence="1 2">
    <name type="scientific">Eubacterium aggregans</name>
    <dbReference type="NCBI Taxonomy" id="81409"/>
    <lineage>
        <taxon>Bacteria</taxon>
        <taxon>Bacillati</taxon>
        <taxon>Bacillota</taxon>
        <taxon>Clostridia</taxon>
        <taxon>Eubacteriales</taxon>
        <taxon>Eubacteriaceae</taxon>
        <taxon>Eubacterium</taxon>
    </lineage>
</organism>
<dbReference type="InterPro" id="IPR010181">
    <property type="entry name" value="CGCAxxGCC_motif"/>
</dbReference>
<proteinExistence type="predicted"/>
<dbReference type="SUPFAM" id="SSF48695">
    <property type="entry name" value="Multiheme cytochromes"/>
    <property type="match status" value="1"/>
</dbReference>
<dbReference type="InterPro" id="IPR036280">
    <property type="entry name" value="Multihaem_cyt_sf"/>
</dbReference>
<evidence type="ECO:0000313" key="1">
    <source>
        <dbReference type="EMBL" id="SEA34175.1"/>
    </source>
</evidence>
<dbReference type="NCBIfam" id="NF045669">
    <property type="entry name" value="DVU1555_fam_CGA"/>
    <property type="match status" value="1"/>
</dbReference>
<accession>A0A1H4ADU8</accession>